<name>A0ABQ1WDP5_9BACT</name>
<accession>A0ABQ1WDP5</accession>
<evidence type="ECO:0000313" key="2">
    <source>
        <dbReference type="Proteomes" id="UP000601361"/>
    </source>
</evidence>
<protein>
    <submittedName>
        <fullName evidence="1">Uncharacterized protein</fullName>
    </submittedName>
</protein>
<sequence length="88" mass="9372">MQYRILKAMGGEVAQLLARYGVAHRVESGALHPARGQAEVAVGSFGYTVALTIMLAGLEQKLKGSLGSVQKMSGYLFFGFPRLSQSPA</sequence>
<keyword evidence="2" id="KW-1185">Reference proteome</keyword>
<reference evidence="2" key="1">
    <citation type="journal article" date="2019" name="Int. J. Syst. Evol. Microbiol.">
        <title>The Global Catalogue of Microorganisms (GCM) 10K type strain sequencing project: providing services to taxonomists for standard genome sequencing and annotation.</title>
        <authorList>
            <consortium name="The Broad Institute Genomics Platform"/>
            <consortium name="The Broad Institute Genome Sequencing Center for Infectious Disease"/>
            <person name="Wu L."/>
            <person name="Ma J."/>
        </authorList>
    </citation>
    <scope>NUCLEOTIDE SEQUENCE [LARGE SCALE GENOMIC DNA]</scope>
    <source>
        <strain evidence="2">CGMCC 1.12990</strain>
    </source>
</reference>
<dbReference type="EMBL" id="BMGS01000001">
    <property type="protein sequence ID" value="GGG27544.1"/>
    <property type="molecule type" value="Genomic_DNA"/>
</dbReference>
<organism evidence="1 2">
    <name type="scientific">Hymenobacter glacieicola</name>
    <dbReference type="NCBI Taxonomy" id="1562124"/>
    <lineage>
        <taxon>Bacteria</taxon>
        <taxon>Pseudomonadati</taxon>
        <taxon>Bacteroidota</taxon>
        <taxon>Cytophagia</taxon>
        <taxon>Cytophagales</taxon>
        <taxon>Hymenobacteraceae</taxon>
        <taxon>Hymenobacter</taxon>
    </lineage>
</organism>
<comment type="caution">
    <text evidence="1">The sequence shown here is derived from an EMBL/GenBank/DDBJ whole genome shotgun (WGS) entry which is preliminary data.</text>
</comment>
<proteinExistence type="predicted"/>
<gene>
    <name evidence="1" type="ORF">GCM10011378_00450</name>
</gene>
<evidence type="ECO:0000313" key="1">
    <source>
        <dbReference type="EMBL" id="GGG27544.1"/>
    </source>
</evidence>
<dbReference type="Proteomes" id="UP000601361">
    <property type="component" value="Unassembled WGS sequence"/>
</dbReference>